<keyword evidence="2" id="KW-1185">Reference proteome</keyword>
<dbReference type="AlphaFoldDB" id="A0A2P8DNL5"/>
<accession>A0A2P8DNL5</accession>
<evidence type="ECO:0000313" key="2">
    <source>
        <dbReference type="Proteomes" id="UP000240708"/>
    </source>
</evidence>
<proteinExistence type="predicted"/>
<dbReference type="EMBL" id="PYGF01000018">
    <property type="protein sequence ID" value="PSK98773.1"/>
    <property type="molecule type" value="Genomic_DNA"/>
</dbReference>
<comment type="caution">
    <text evidence="1">The sequence shown here is derived from an EMBL/GenBank/DDBJ whole genome shotgun (WGS) entry which is preliminary data.</text>
</comment>
<dbReference type="Proteomes" id="UP000240708">
    <property type="component" value="Unassembled WGS sequence"/>
</dbReference>
<reference evidence="1 2" key="1">
    <citation type="submission" date="2018-03" db="EMBL/GenBank/DDBJ databases">
        <title>Genomic Encyclopedia of Archaeal and Bacterial Type Strains, Phase II (KMG-II): from individual species to whole genera.</title>
        <authorList>
            <person name="Goeker M."/>
        </authorList>
    </citation>
    <scope>NUCLEOTIDE SEQUENCE [LARGE SCALE GENOMIC DNA]</scope>
    <source>
        <strain evidence="1 2">DSM 28057</strain>
    </source>
</reference>
<name>A0A2P8DNL5_9BACT</name>
<evidence type="ECO:0000313" key="1">
    <source>
        <dbReference type="EMBL" id="PSK98773.1"/>
    </source>
</evidence>
<gene>
    <name evidence="1" type="ORF">CLV48_11860</name>
</gene>
<sequence>MEQFREGRKPVNKMKPYIFIIGIVTLTCLGCTTREEREIKALMTAVFQKELALVAKSFCLRMQKLTGKFLGLILVRPKES</sequence>
<protein>
    <submittedName>
        <fullName evidence="1">Uncharacterized protein</fullName>
    </submittedName>
</protein>
<organism evidence="1 2">
    <name type="scientific">Cecembia rubra</name>
    <dbReference type="NCBI Taxonomy" id="1485585"/>
    <lineage>
        <taxon>Bacteria</taxon>
        <taxon>Pseudomonadati</taxon>
        <taxon>Bacteroidota</taxon>
        <taxon>Cytophagia</taxon>
        <taxon>Cytophagales</taxon>
        <taxon>Cyclobacteriaceae</taxon>
        <taxon>Cecembia</taxon>
    </lineage>
</organism>